<feature type="chain" id="PRO_5006157948" description="Copper amine oxidase-like N-terminal domain-containing protein" evidence="1">
    <location>
        <begin position="29"/>
        <end position="466"/>
    </location>
</feature>
<evidence type="ECO:0000313" key="3">
    <source>
        <dbReference type="Proteomes" id="UP000050482"/>
    </source>
</evidence>
<feature type="signal peptide" evidence="1">
    <location>
        <begin position="1"/>
        <end position="28"/>
    </location>
</feature>
<organism evidence="2 3">
    <name type="scientific">Alicyclobacillus ferrooxydans</name>
    <dbReference type="NCBI Taxonomy" id="471514"/>
    <lineage>
        <taxon>Bacteria</taxon>
        <taxon>Bacillati</taxon>
        <taxon>Bacillota</taxon>
        <taxon>Bacilli</taxon>
        <taxon>Bacillales</taxon>
        <taxon>Alicyclobacillaceae</taxon>
        <taxon>Alicyclobacillus</taxon>
    </lineage>
</organism>
<dbReference type="AlphaFoldDB" id="A0A0P9GN62"/>
<evidence type="ECO:0000256" key="1">
    <source>
        <dbReference type="SAM" id="SignalP"/>
    </source>
</evidence>
<dbReference type="RefSeq" id="WP_054970992.1">
    <property type="nucleotide sequence ID" value="NZ_LJCO01000089.1"/>
</dbReference>
<evidence type="ECO:0000313" key="2">
    <source>
        <dbReference type="EMBL" id="KPV41905.1"/>
    </source>
</evidence>
<reference evidence="2 3" key="1">
    <citation type="submission" date="2015-09" db="EMBL/GenBank/DDBJ databases">
        <title>Draft genome sequence of Alicyclobacillus ferrooxydans DSM 22381.</title>
        <authorList>
            <person name="Hemp J."/>
        </authorList>
    </citation>
    <scope>NUCLEOTIDE SEQUENCE [LARGE SCALE GENOMIC DNA]</scope>
    <source>
        <strain evidence="2 3">TC-34</strain>
    </source>
</reference>
<gene>
    <name evidence="2" type="ORF">AN477_20165</name>
</gene>
<accession>A0A0P9GN62</accession>
<keyword evidence="1" id="KW-0732">Signal</keyword>
<protein>
    <recommendedName>
        <fullName evidence="4">Copper amine oxidase-like N-terminal domain-containing protein</fullName>
    </recommendedName>
</protein>
<evidence type="ECO:0008006" key="4">
    <source>
        <dbReference type="Google" id="ProtNLM"/>
    </source>
</evidence>
<dbReference type="EMBL" id="LJCO01000089">
    <property type="protein sequence ID" value="KPV41905.1"/>
    <property type="molecule type" value="Genomic_DNA"/>
</dbReference>
<sequence>MNKITLALASSTTIVAGVVMGFPSTALAAPSHKPYVTHIYLDGKNISNPYHIVAKENPTAQQPTSWIPIWHLFQALKSLNIQSTWDGETWNLQLPSGMNADLGSIPAQQTVNVNEMEISLNGTVVQYAPRIAYKDPGGNVVTSYAPIWYLMQVLKRVDIQYSWNGTDWKMNQATNTDKLDVVQGFITALHILPDSNGTNPFDDVPDSDWPYVHAAIEHGYFQPTSSTHFGSLDDINMSTVDHAYQAYIGIPDNEMGWQAGGDLAKWANIIGLNNDISTSVPMSTADVAQMTGNLTRLFNGYYKDSSGSYHLVFKPYNAYPIYHSNRVVTESFVSLGQADAVRNIDGIAMTNTGSHEVYQIPGLSSKAPEELTVGNIGIATSNTYFSLNHGGSWGFAEGFFGYDSRDPDNGGTPNPPSSVLVKDVGETKINAAQINQYDGITFGSVDITFDANGVPQFSYSSGAANQ</sequence>
<name>A0A0P9GN62_9BACL</name>
<dbReference type="PATRIC" id="fig|471514.4.peg.4093"/>
<proteinExistence type="predicted"/>
<dbReference type="OrthoDB" id="2370483at2"/>
<dbReference type="Proteomes" id="UP000050482">
    <property type="component" value="Unassembled WGS sequence"/>
</dbReference>
<dbReference type="STRING" id="471514.AN477_20165"/>
<comment type="caution">
    <text evidence="2">The sequence shown here is derived from an EMBL/GenBank/DDBJ whole genome shotgun (WGS) entry which is preliminary data.</text>
</comment>
<keyword evidence="3" id="KW-1185">Reference proteome</keyword>